<comment type="subcellular location">
    <subcellularLocation>
        <location evidence="1">Membrane</location>
        <topology evidence="1">Multi-pass membrane protein</topology>
    </subcellularLocation>
</comment>
<dbReference type="InterPro" id="IPR004481">
    <property type="entry name" value="K/Na/Ca-exchanger"/>
</dbReference>
<dbReference type="OrthoDB" id="9794225at2"/>
<dbReference type="PANTHER" id="PTHR10846:SF8">
    <property type="entry name" value="INNER MEMBRANE PROTEIN YRBG"/>
    <property type="match status" value="1"/>
</dbReference>
<dbReference type="EMBL" id="AVBH01000017">
    <property type="protein sequence ID" value="KGO99410.1"/>
    <property type="molecule type" value="Genomic_DNA"/>
</dbReference>
<keyword evidence="4 5" id="KW-0472">Membrane</keyword>
<feature type="transmembrane region" description="Helical" evidence="5">
    <location>
        <begin position="322"/>
        <end position="344"/>
    </location>
</feature>
<feature type="transmembrane region" description="Helical" evidence="5">
    <location>
        <begin position="166"/>
        <end position="187"/>
    </location>
</feature>
<feature type="transmembrane region" description="Helical" evidence="5">
    <location>
        <begin position="262"/>
        <end position="285"/>
    </location>
</feature>
<gene>
    <name evidence="7" type="ORF">N791_08030</name>
</gene>
<keyword evidence="8" id="KW-1185">Reference proteome</keyword>
<dbReference type="GO" id="GO:0005886">
    <property type="term" value="C:plasma membrane"/>
    <property type="evidence" value="ECO:0007669"/>
    <property type="project" value="TreeGrafter"/>
</dbReference>
<proteinExistence type="predicted"/>
<dbReference type="eggNOG" id="COG0530">
    <property type="taxonomic scope" value="Bacteria"/>
</dbReference>
<feature type="transmembrane region" description="Helical" evidence="5">
    <location>
        <begin position="102"/>
        <end position="119"/>
    </location>
</feature>
<protein>
    <submittedName>
        <fullName evidence="7">Sodium:calcium antiporter</fullName>
    </submittedName>
</protein>
<feature type="transmembrane region" description="Helical" evidence="5">
    <location>
        <begin position="297"/>
        <end position="316"/>
    </location>
</feature>
<keyword evidence="2 5" id="KW-0812">Transmembrane</keyword>
<evidence type="ECO:0000256" key="1">
    <source>
        <dbReference type="ARBA" id="ARBA00004141"/>
    </source>
</evidence>
<feature type="domain" description="Sodium/calcium exchanger membrane region" evidence="6">
    <location>
        <begin position="169"/>
        <end position="311"/>
    </location>
</feature>
<evidence type="ECO:0000256" key="5">
    <source>
        <dbReference type="SAM" id="Phobius"/>
    </source>
</evidence>
<name>A0A0A0M8L8_9GAMM</name>
<evidence type="ECO:0000256" key="2">
    <source>
        <dbReference type="ARBA" id="ARBA00022692"/>
    </source>
</evidence>
<dbReference type="AlphaFoldDB" id="A0A0A0M8L8"/>
<dbReference type="RefSeq" id="WP_027070066.1">
    <property type="nucleotide sequence ID" value="NZ_AUHT01000008.1"/>
</dbReference>
<dbReference type="Proteomes" id="UP000030003">
    <property type="component" value="Unassembled WGS sequence"/>
</dbReference>
<evidence type="ECO:0000256" key="4">
    <source>
        <dbReference type="ARBA" id="ARBA00023136"/>
    </source>
</evidence>
<dbReference type="InterPro" id="IPR004837">
    <property type="entry name" value="NaCa_Exmemb"/>
</dbReference>
<evidence type="ECO:0000313" key="8">
    <source>
        <dbReference type="Proteomes" id="UP000030003"/>
    </source>
</evidence>
<feature type="transmembrane region" description="Helical" evidence="5">
    <location>
        <begin position="233"/>
        <end position="256"/>
    </location>
</feature>
<reference evidence="7 8" key="1">
    <citation type="submission" date="2013-08" db="EMBL/GenBank/DDBJ databases">
        <title>Genomic analysis of Lysobacter defluvii.</title>
        <authorList>
            <person name="Wang Q."/>
            <person name="Wang G."/>
        </authorList>
    </citation>
    <scope>NUCLEOTIDE SEQUENCE [LARGE SCALE GENOMIC DNA]</scope>
    <source>
        <strain evidence="7 8">IMMIB APB-9</strain>
    </source>
</reference>
<evidence type="ECO:0000259" key="6">
    <source>
        <dbReference type="Pfam" id="PF01699"/>
    </source>
</evidence>
<feature type="transmembrane region" description="Helical" evidence="5">
    <location>
        <begin position="125"/>
        <end position="145"/>
    </location>
</feature>
<dbReference type="GO" id="GO:0008273">
    <property type="term" value="F:calcium, potassium:sodium antiporter activity"/>
    <property type="evidence" value="ECO:0007669"/>
    <property type="project" value="TreeGrafter"/>
</dbReference>
<feature type="transmembrane region" description="Helical" evidence="5">
    <location>
        <begin position="202"/>
        <end position="226"/>
    </location>
</feature>
<dbReference type="NCBIfam" id="TIGR00367">
    <property type="entry name" value="calcium/sodium antiporter"/>
    <property type="match status" value="1"/>
</dbReference>
<feature type="transmembrane region" description="Helical" evidence="5">
    <location>
        <begin position="77"/>
        <end position="95"/>
    </location>
</feature>
<dbReference type="STRING" id="1385515.GCA_000423325_01755"/>
<evidence type="ECO:0000313" key="7">
    <source>
        <dbReference type="EMBL" id="KGO99410.1"/>
    </source>
</evidence>
<organism evidence="7 8">
    <name type="scientific">Lysobacter defluvii IMMIB APB-9 = DSM 18482</name>
    <dbReference type="NCBI Taxonomy" id="1385515"/>
    <lineage>
        <taxon>Bacteria</taxon>
        <taxon>Pseudomonadati</taxon>
        <taxon>Pseudomonadota</taxon>
        <taxon>Gammaproteobacteria</taxon>
        <taxon>Lysobacterales</taxon>
        <taxon>Lysobacteraceae</taxon>
        <taxon>Novilysobacter</taxon>
    </lineage>
</organism>
<dbReference type="Pfam" id="PF01699">
    <property type="entry name" value="Na_Ca_ex"/>
    <property type="match status" value="2"/>
</dbReference>
<keyword evidence="3 5" id="KW-1133">Transmembrane helix</keyword>
<dbReference type="InterPro" id="IPR044880">
    <property type="entry name" value="NCX_ion-bd_dom_sf"/>
</dbReference>
<dbReference type="GO" id="GO:0006874">
    <property type="term" value="P:intracellular calcium ion homeostasis"/>
    <property type="evidence" value="ECO:0007669"/>
    <property type="project" value="TreeGrafter"/>
</dbReference>
<sequence length="357" mass="36263">MTVVLLFLVGLAALVGGAEVLVRGASRLALATGLSPLVIGLTVVALGTSAPELAVGIDAVRGGSADIAMGNVVGSNITNVLLILGISALVLPLVVSRQLVRLDVPVMIGCSVLVLLLALDGTIGRWEGGLLAAVGAAYLALQVVLGRREGNDEAPGVPAGKPGNMLLNIAMVVAGLVLLVLGAGWLVDSAVEIAGRLGVSELVIGLTVVAVGTSAPELATSVIAAVRGERDMAVGNVVGSCVLNLLVVLGLTAVFAPNGVPVGHAVITFDLPVMIATAVACLPIFFTGHCIQRWEGAVFLGYYVAYTAYLLLDATGHDAQPAFGMVMMYFVVPLTVLTLAVVLVRSLRERRAAGGVS</sequence>
<accession>A0A0A0M8L8</accession>
<dbReference type="Gene3D" id="1.20.1420.30">
    <property type="entry name" value="NCX, central ion-binding region"/>
    <property type="match status" value="2"/>
</dbReference>
<feature type="domain" description="Sodium/calcium exchanger membrane region" evidence="6">
    <location>
        <begin position="3"/>
        <end position="143"/>
    </location>
</feature>
<comment type="caution">
    <text evidence="7">The sequence shown here is derived from an EMBL/GenBank/DDBJ whole genome shotgun (WGS) entry which is preliminary data.</text>
</comment>
<dbReference type="PANTHER" id="PTHR10846">
    <property type="entry name" value="SODIUM/POTASSIUM/CALCIUM EXCHANGER"/>
    <property type="match status" value="1"/>
</dbReference>
<dbReference type="GO" id="GO:0005262">
    <property type="term" value="F:calcium channel activity"/>
    <property type="evidence" value="ECO:0007669"/>
    <property type="project" value="TreeGrafter"/>
</dbReference>
<evidence type="ECO:0000256" key="3">
    <source>
        <dbReference type="ARBA" id="ARBA00022989"/>
    </source>
</evidence>